<evidence type="ECO:0000256" key="1">
    <source>
        <dbReference type="SAM" id="Coils"/>
    </source>
</evidence>
<dbReference type="EMBL" id="JAIFZM010000005">
    <property type="protein sequence ID" value="MCG3418951.1"/>
    <property type="molecule type" value="Genomic_DNA"/>
</dbReference>
<keyword evidence="1" id="KW-0175">Coiled coil</keyword>
<organism evidence="3 4">
    <name type="scientific">Oceanobacillus jordanicus</name>
    <dbReference type="NCBI Taxonomy" id="2867266"/>
    <lineage>
        <taxon>Bacteria</taxon>
        <taxon>Bacillati</taxon>
        <taxon>Bacillota</taxon>
        <taxon>Bacilli</taxon>
        <taxon>Bacillales</taxon>
        <taxon>Bacillaceae</taxon>
        <taxon>Oceanobacillus</taxon>
    </lineage>
</organism>
<reference evidence="3 4" key="1">
    <citation type="journal article" date="2022" name="Evol. Bioinform. Online">
        <title>Draft Genome Sequence of Oceanobacillus jordanicus Strain GSFE11, a Halotolerant Plant Growth-Promoting Bacterial Endophyte Isolated From the Jordan Valley.</title>
        <authorList>
            <person name="Alhindi T."/>
            <person name="Albdaiwi R."/>
        </authorList>
    </citation>
    <scope>NUCLEOTIDE SEQUENCE [LARGE SCALE GENOMIC DNA]</scope>
    <source>
        <strain evidence="3 4">GSFE11</strain>
    </source>
</reference>
<evidence type="ECO:0000313" key="4">
    <source>
        <dbReference type="Proteomes" id="UP001199631"/>
    </source>
</evidence>
<dbReference type="Proteomes" id="UP001199631">
    <property type="component" value="Unassembled WGS sequence"/>
</dbReference>
<feature type="coiled-coil region" evidence="1">
    <location>
        <begin position="185"/>
        <end position="212"/>
    </location>
</feature>
<accession>A0AAW5B3J1</accession>
<feature type="transmembrane region" description="Helical" evidence="2">
    <location>
        <begin position="151"/>
        <end position="172"/>
    </location>
</feature>
<evidence type="ECO:0000256" key="2">
    <source>
        <dbReference type="SAM" id="Phobius"/>
    </source>
</evidence>
<sequence length="311" mass="35698">MKKIAMEGIITALMTTLVTLAVGGLFSEIFADNSKVIIGESTKVSDKDYYTPVTINTFNNEINGLEIGLPNSVGGNQIKTSEPVNITKTVFDLSNNDSSIYKLDNIPQDTNLQIALFSDSVIENEDISIHKNGNRIEVETLSEIQSPQMEMFSYIIASSILYGIYILVLTMWREKKRKEMFARIEEAAKRDMESIQEQKSYLERNMEYTNNQLKDTKEDLEKIDNFHKKQRLLTNAQLNDYSKELSFWRDTIRKVIYSSNSNSKEINANELINIVSKNLETYQTMENKTHDFEAIKALARILTEEKKNDKI</sequence>
<dbReference type="AlphaFoldDB" id="A0AAW5B3J1"/>
<proteinExistence type="predicted"/>
<dbReference type="RefSeq" id="WP_238019097.1">
    <property type="nucleotide sequence ID" value="NZ_JAIFZM010000005.1"/>
</dbReference>
<keyword evidence="2" id="KW-0472">Membrane</keyword>
<keyword evidence="2" id="KW-1133">Transmembrane helix</keyword>
<keyword evidence="4" id="KW-1185">Reference proteome</keyword>
<name>A0AAW5B3J1_9BACI</name>
<gene>
    <name evidence="3" type="ORF">K3T81_07305</name>
</gene>
<evidence type="ECO:0000313" key="3">
    <source>
        <dbReference type="EMBL" id="MCG3418951.1"/>
    </source>
</evidence>
<comment type="caution">
    <text evidence="3">The sequence shown here is derived from an EMBL/GenBank/DDBJ whole genome shotgun (WGS) entry which is preliminary data.</text>
</comment>
<keyword evidence="2" id="KW-0812">Transmembrane</keyword>
<protein>
    <submittedName>
        <fullName evidence="3">Uncharacterized protein</fullName>
    </submittedName>
</protein>